<organism evidence="1 2">
    <name type="scientific">Paractinoplanes deccanensis</name>
    <dbReference type="NCBI Taxonomy" id="113561"/>
    <lineage>
        <taxon>Bacteria</taxon>
        <taxon>Bacillati</taxon>
        <taxon>Actinomycetota</taxon>
        <taxon>Actinomycetes</taxon>
        <taxon>Micromonosporales</taxon>
        <taxon>Micromonosporaceae</taxon>
        <taxon>Paractinoplanes</taxon>
    </lineage>
</organism>
<sequence>MPQASHHCHRGLRGGLLPSCSTIAAIGSRGANLTDSSDRFDPDGAVADVGTRVAVVLEADRQGGRALRGAGLCYHAARTTVGYLLDLEQVDNE</sequence>
<name>A0ABQ3XX40_9ACTN</name>
<protein>
    <submittedName>
        <fullName evidence="1">Uncharacterized protein</fullName>
    </submittedName>
</protein>
<accession>A0ABQ3XX40</accession>
<evidence type="ECO:0000313" key="2">
    <source>
        <dbReference type="Proteomes" id="UP000609879"/>
    </source>
</evidence>
<evidence type="ECO:0000313" key="1">
    <source>
        <dbReference type="EMBL" id="GID72275.1"/>
    </source>
</evidence>
<proteinExistence type="predicted"/>
<dbReference type="EMBL" id="BOMI01000013">
    <property type="protein sequence ID" value="GID72275.1"/>
    <property type="molecule type" value="Genomic_DNA"/>
</dbReference>
<keyword evidence="2" id="KW-1185">Reference proteome</keyword>
<reference evidence="1 2" key="1">
    <citation type="submission" date="2021-01" db="EMBL/GenBank/DDBJ databases">
        <title>Whole genome shotgun sequence of Actinoplanes deccanensis NBRC 13994.</title>
        <authorList>
            <person name="Komaki H."/>
            <person name="Tamura T."/>
        </authorList>
    </citation>
    <scope>NUCLEOTIDE SEQUENCE [LARGE SCALE GENOMIC DNA]</scope>
    <source>
        <strain evidence="1 2">NBRC 13994</strain>
    </source>
</reference>
<gene>
    <name evidence="1" type="ORF">Ade02nite_09160</name>
</gene>
<comment type="caution">
    <text evidence="1">The sequence shown here is derived from an EMBL/GenBank/DDBJ whole genome shotgun (WGS) entry which is preliminary data.</text>
</comment>
<dbReference type="Proteomes" id="UP000609879">
    <property type="component" value="Unassembled WGS sequence"/>
</dbReference>